<proteinExistence type="predicted"/>
<evidence type="ECO:0000256" key="3">
    <source>
        <dbReference type="ARBA" id="ARBA00023163"/>
    </source>
</evidence>
<comment type="caution">
    <text evidence="5">The sequence shown here is derived from an EMBL/GenBank/DDBJ whole genome shotgun (WGS) entry which is preliminary data.</text>
</comment>
<dbReference type="EMBL" id="QUBR01000002">
    <property type="protein sequence ID" value="REK70161.1"/>
    <property type="molecule type" value="Genomic_DNA"/>
</dbReference>
<accession>A0A371P2M9</accession>
<evidence type="ECO:0000313" key="5">
    <source>
        <dbReference type="EMBL" id="REK70161.1"/>
    </source>
</evidence>
<dbReference type="SMART" id="SM00420">
    <property type="entry name" value="HTH_DEOR"/>
    <property type="match status" value="1"/>
</dbReference>
<dbReference type="InterPro" id="IPR050313">
    <property type="entry name" value="Carb_Metab_HTH_regulators"/>
</dbReference>
<keyword evidence="3" id="KW-0804">Transcription</keyword>
<name>A0A371P2M9_9ACTN</name>
<dbReference type="SUPFAM" id="SSF46785">
    <property type="entry name" value="Winged helix' DNA-binding domain"/>
    <property type="match status" value="1"/>
</dbReference>
<evidence type="ECO:0000256" key="2">
    <source>
        <dbReference type="ARBA" id="ARBA00023125"/>
    </source>
</evidence>
<dbReference type="Pfam" id="PF08220">
    <property type="entry name" value="HTH_DeoR"/>
    <property type="match status" value="1"/>
</dbReference>
<dbReference type="PANTHER" id="PTHR30363:SF44">
    <property type="entry name" value="AGA OPERON TRANSCRIPTIONAL REPRESSOR-RELATED"/>
    <property type="match status" value="1"/>
</dbReference>
<dbReference type="SUPFAM" id="SSF100950">
    <property type="entry name" value="NagB/RpiA/CoA transferase-like"/>
    <property type="match status" value="1"/>
</dbReference>
<reference evidence="5 6" key="1">
    <citation type="submission" date="2018-08" db="EMBL/GenBank/DDBJ databases">
        <title>Aeromicrobium sp. M2KJ-4, whole genome shotgun sequence.</title>
        <authorList>
            <person name="Tuo L."/>
        </authorList>
    </citation>
    <scope>NUCLEOTIDE SEQUENCE [LARGE SCALE GENOMIC DNA]</scope>
    <source>
        <strain evidence="5 6">M2KJ-4</strain>
    </source>
</reference>
<dbReference type="PANTHER" id="PTHR30363">
    <property type="entry name" value="HTH-TYPE TRANSCRIPTIONAL REGULATOR SRLR-RELATED"/>
    <property type="match status" value="1"/>
</dbReference>
<dbReference type="SMART" id="SM01134">
    <property type="entry name" value="DeoRC"/>
    <property type="match status" value="1"/>
</dbReference>
<evidence type="ECO:0000256" key="1">
    <source>
        <dbReference type="ARBA" id="ARBA00023015"/>
    </source>
</evidence>
<dbReference type="AlphaFoldDB" id="A0A371P2M9"/>
<dbReference type="PROSITE" id="PS51000">
    <property type="entry name" value="HTH_DEOR_2"/>
    <property type="match status" value="1"/>
</dbReference>
<dbReference type="Pfam" id="PF00455">
    <property type="entry name" value="DeoRC"/>
    <property type="match status" value="1"/>
</dbReference>
<dbReference type="InterPro" id="IPR018356">
    <property type="entry name" value="Tscrpt_reg_HTH_DeoR_CS"/>
</dbReference>
<dbReference type="OrthoDB" id="7688673at2"/>
<dbReference type="RefSeq" id="WP_119704759.1">
    <property type="nucleotide sequence ID" value="NZ_JBHSOI010000002.1"/>
</dbReference>
<gene>
    <name evidence="5" type="ORF">DX116_13430</name>
</gene>
<keyword evidence="6" id="KW-1185">Reference proteome</keyword>
<dbReference type="Gene3D" id="3.40.50.1360">
    <property type="match status" value="1"/>
</dbReference>
<dbReference type="InterPro" id="IPR014036">
    <property type="entry name" value="DeoR-like_C"/>
</dbReference>
<organism evidence="5 6">
    <name type="scientific">Aeromicrobium endophyticum</name>
    <dbReference type="NCBI Taxonomy" id="2292704"/>
    <lineage>
        <taxon>Bacteria</taxon>
        <taxon>Bacillati</taxon>
        <taxon>Actinomycetota</taxon>
        <taxon>Actinomycetes</taxon>
        <taxon>Propionibacteriales</taxon>
        <taxon>Nocardioidaceae</taxon>
        <taxon>Aeromicrobium</taxon>
    </lineage>
</organism>
<keyword evidence="1" id="KW-0805">Transcription regulation</keyword>
<dbReference type="InterPro" id="IPR001034">
    <property type="entry name" value="DeoR_HTH"/>
</dbReference>
<dbReference type="PRINTS" id="PR00037">
    <property type="entry name" value="HTHLACR"/>
</dbReference>
<evidence type="ECO:0000259" key="4">
    <source>
        <dbReference type="PROSITE" id="PS51000"/>
    </source>
</evidence>
<sequence>MQRSLRHKAIIHAVGGRREVLVADLVGLTGASAVTIRRDLAELESHGALSRTHGGARQAFKRGSPLPFSSRLDDDQEIKTALAEVAAGLVDDHESVIVDNGTTCLEVARCLAGRPITALALSLHAAAALASRPGPYVTVPGGPVETDSLAMTASGIEAVRDMRVDVAVLGACSASATHGLTSTTFEDAALKRAVIKASSRTVLVAGAAKLSRSSTFRFGRPEDLTHLVTTRDAPDDLLSLFADLGVSIHLC</sequence>
<evidence type="ECO:0000313" key="6">
    <source>
        <dbReference type="Proteomes" id="UP000265581"/>
    </source>
</evidence>
<protein>
    <submittedName>
        <fullName evidence="5">DeoR/GlpR transcriptional regulator</fullName>
    </submittedName>
</protein>
<dbReference type="GO" id="GO:0003700">
    <property type="term" value="F:DNA-binding transcription factor activity"/>
    <property type="evidence" value="ECO:0007669"/>
    <property type="project" value="InterPro"/>
</dbReference>
<dbReference type="InterPro" id="IPR037171">
    <property type="entry name" value="NagB/RpiA_transferase-like"/>
</dbReference>
<dbReference type="GO" id="GO:0003677">
    <property type="term" value="F:DNA binding"/>
    <property type="evidence" value="ECO:0007669"/>
    <property type="project" value="UniProtKB-KW"/>
</dbReference>
<feature type="domain" description="HTH deoR-type" evidence="4">
    <location>
        <begin position="3"/>
        <end position="58"/>
    </location>
</feature>
<keyword evidence="2" id="KW-0238">DNA-binding</keyword>
<dbReference type="PROSITE" id="PS00894">
    <property type="entry name" value="HTH_DEOR_1"/>
    <property type="match status" value="1"/>
</dbReference>
<dbReference type="Proteomes" id="UP000265581">
    <property type="component" value="Unassembled WGS sequence"/>
</dbReference>
<dbReference type="InterPro" id="IPR036390">
    <property type="entry name" value="WH_DNA-bd_sf"/>
</dbReference>